<proteinExistence type="predicted"/>
<sequence>MDHITSTHNDHMKKLAVLKSQIDCDGDVCKRVKLVPTKVYDKWVHTVKRSGHYKDKMDVAQRRFNVLCNLLFKDRGDFMVTSSNHDPNDVVFVKENNIYCDFGKMDISKITESQKNSFFVVRNFLENAVSNEFDIIVDCTELTLSQTFSYYRHANQDQHIVAYLLVETFEKLPNSLVIKTPNIAYKAIAKLISRLFDLKIKIRIE</sequence>
<reference evidence="1" key="1">
    <citation type="journal article" date="2020" name="Nature">
        <title>Giant virus diversity and host interactions through global metagenomics.</title>
        <authorList>
            <person name="Schulz F."/>
            <person name="Roux S."/>
            <person name="Paez-Espino D."/>
            <person name="Jungbluth S."/>
            <person name="Walsh D.A."/>
            <person name="Denef V.J."/>
            <person name="McMahon K.D."/>
            <person name="Konstantinidis K.T."/>
            <person name="Eloe-Fadrosh E.A."/>
            <person name="Kyrpides N.C."/>
            <person name="Woyke T."/>
        </authorList>
    </citation>
    <scope>NUCLEOTIDE SEQUENCE</scope>
    <source>
        <strain evidence="1">GVMAG-S-1016704-121</strain>
    </source>
</reference>
<protein>
    <submittedName>
        <fullName evidence="1">Uncharacterized protein</fullName>
    </submittedName>
</protein>
<dbReference type="EMBL" id="MN740559">
    <property type="protein sequence ID" value="QHU33593.1"/>
    <property type="molecule type" value="Genomic_DNA"/>
</dbReference>
<name>A0A6C0LT48_9ZZZZ</name>
<dbReference type="AlphaFoldDB" id="A0A6C0LT48"/>
<evidence type="ECO:0000313" key="1">
    <source>
        <dbReference type="EMBL" id="QHU33593.1"/>
    </source>
</evidence>
<accession>A0A6C0LT48</accession>
<organism evidence="1">
    <name type="scientific">viral metagenome</name>
    <dbReference type="NCBI Taxonomy" id="1070528"/>
    <lineage>
        <taxon>unclassified sequences</taxon>
        <taxon>metagenomes</taxon>
        <taxon>organismal metagenomes</taxon>
    </lineage>
</organism>